<dbReference type="OrthoDB" id="4704294at2"/>
<dbReference type="PANTHER" id="PTHR34846:SF5">
    <property type="entry name" value="CARBOXYMUCONOLACTONE DECARBOXYLASE-LIKE DOMAIN-CONTAINING PROTEIN"/>
    <property type="match status" value="1"/>
</dbReference>
<keyword evidence="3" id="KW-1185">Reference proteome</keyword>
<gene>
    <name evidence="2" type="ORF">F9B16_21470</name>
</gene>
<dbReference type="RefSeq" id="WP_151541892.1">
    <property type="nucleotide sequence ID" value="NZ_WBMR01000061.1"/>
</dbReference>
<dbReference type="AlphaFoldDB" id="A0A6L3VRH0"/>
<protein>
    <submittedName>
        <fullName evidence="2">Carboxymuconolactone decarboxylase family protein</fullName>
    </submittedName>
</protein>
<proteinExistence type="predicted"/>
<name>A0A6L3VRH0_9ACTN</name>
<organism evidence="2 3">
    <name type="scientific">Actinomadura montaniterrae</name>
    <dbReference type="NCBI Taxonomy" id="1803903"/>
    <lineage>
        <taxon>Bacteria</taxon>
        <taxon>Bacillati</taxon>
        <taxon>Actinomycetota</taxon>
        <taxon>Actinomycetes</taxon>
        <taxon>Streptosporangiales</taxon>
        <taxon>Thermomonosporaceae</taxon>
        <taxon>Actinomadura</taxon>
    </lineage>
</organism>
<dbReference type="Proteomes" id="UP000483004">
    <property type="component" value="Unassembled WGS sequence"/>
</dbReference>
<accession>A0A6L3VRH0</accession>
<dbReference type="SUPFAM" id="SSF69118">
    <property type="entry name" value="AhpD-like"/>
    <property type="match status" value="1"/>
</dbReference>
<reference evidence="2 3" key="1">
    <citation type="submission" date="2019-09" db="EMBL/GenBank/DDBJ databases">
        <title>Actinomadura physcomitrii sp. nov., a novel actinomycete isolated from moss [Physcomitrium sphaericum (Ludw) Fuernr].</title>
        <authorList>
            <person name="Liu C."/>
            <person name="Zhuang X."/>
        </authorList>
    </citation>
    <scope>NUCLEOTIDE SEQUENCE [LARGE SCALE GENOMIC DNA]</scope>
    <source>
        <strain evidence="2 3">CYP1-1B</strain>
    </source>
</reference>
<evidence type="ECO:0000313" key="2">
    <source>
        <dbReference type="EMBL" id="KAB2379200.1"/>
    </source>
</evidence>
<dbReference type="InterPro" id="IPR003779">
    <property type="entry name" value="CMD-like"/>
</dbReference>
<dbReference type="GO" id="GO:0051920">
    <property type="term" value="F:peroxiredoxin activity"/>
    <property type="evidence" value="ECO:0007669"/>
    <property type="project" value="InterPro"/>
</dbReference>
<feature type="domain" description="Carboxymuconolactone decarboxylase-like" evidence="1">
    <location>
        <begin position="44"/>
        <end position="125"/>
    </location>
</feature>
<dbReference type="InterPro" id="IPR029032">
    <property type="entry name" value="AhpD-like"/>
</dbReference>
<dbReference type="EMBL" id="WBMR01000061">
    <property type="protein sequence ID" value="KAB2379200.1"/>
    <property type="molecule type" value="Genomic_DNA"/>
</dbReference>
<dbReference type="Gene3D" id="1.20.1290.10">
    <property type="entry name" value="AhpD-like"/>
    <property type="match status" value="1"/>
</dbReference>
<sequence>MRVPPLPGDQWSDQERAALAVLLPEHRLNPRGAGNALATLVRHPRLVRRFLPFSGYMMMRSTLPARLRELAVLRVARLRDCVYEWTEHVKLGELVGLSEEEIEAAGRGEAAGELDAAVLRAVDELERDYTISDGTWAALGEHLDERQLIDLVFTVGTYGMLASAFNTLGVEPDEPGLPSEFERPGGGG</sequence>
<evidence type="ECO:0000259" key="1">
    <source>
        <dbReference type="Pfam" id="PF02627"/>
    </source>
</evidence>
<comment type="caution">
    <text evidence="2">The sequence shown here is derived from an EMBL/GenBank/DDBJ whole genome shotgun (WGS) entry which is preliminary data.</text>
</comment>
<dbReference type="PANTHER" id="PTHR34846">
    <property type="entry name" value="4-CARBOXYMUCONOLACTONE DECARBOXYLASE FAMILY PROTEIN (AFU_ORTHOLOGUE AFUA_6G11590)"/>
    <property type="match status" value="1"/>
</dbReference>
<evidence type="ECO:0000313" key="3">
    <source>
        <dbReference type="Proteomes" id="UP000483004"/>
    </source>
</evidence>
<dbReference type="Pfam" id="PF02627">
    <property type="entry name" value="CMD"/>
    <property type="match status" value="1"/>
</dbReference>